<evidence type="ECO:0000259" key="6">
    <source>
        <dbReference type="PROSITE" id="PS50206"/>
    </source>
</evidence>
<sequence length="507" mass="59026">MELEKILFDKFGYSSFRKGQKEIIEDIQLNQNVVAMLPTGGGKSLLYQLPAYFLEGIVIVVSPLLSLMEDQVDQIRKFGEKRVVALNSFRSFEDKLSAINHLNQYKFLFISPEMFQNQSLMKKLQTMKIALFVIDEAHCISQWGFDFRPDYLKLSDVYRKLNKPQVLALTATATNEVIEEMIDLLSLSKVKKHIHSVNRENIALKIVNCESVKDKFKQLFNYIDILQSPGIVYCGTRRTCEELTNQLIEKGIKHVAYYHGGMELEQRILIQQQFLAGQINLIICTSAFGMGINKPNVRFVIHYQYPANIENYLQEIGRAGRDSLPSIAILLVNEKDHDFPLALIEDELPSQEQIRAFFTYLDHQQEKTIKLDDVISNAWKMTFGFREPQWHFILNQMNDFGLIVDNNLFIHKITNDLIDYLIKWVKKRQKIKITNLNFMRNYIHSEDCLRVKYLSLFNENLVERPENCCHICGINIEDYKKIDSLSTKKYNFHWEVDIRNKLGIGGG</sequence>
<keyword evidence="5" id="KW-0238">DNA-binding</keyword>
<dbReference type="PROSITE" id="PS51192">
    <property type="entry name" value="HELICASE_ATP_BIND_1"/>
    <property type="match status" value="1"/>
</dbReference>
<dbReference type="SUPFAM" id="SSF52540">
    <property type="entry name" value="P-loop containing nucleoside triphosphate hydrolases"/>
    <property type="match status" value="1"/>
</dbReference>
<evidence type="ECO:0000259" key="7">
    <source>
        <dbReference type="PROSITE" id="PS51192"/>
    </source>
</evidence>
<dbReference type="Pfam" id="PF00271">
    <property type="entry name" value="Helicase_C"/>
    <property type="match status" value="1"/>
</dbReference>
<proteinExistence type="predicted"/>
<dbReference type="InterPro" id="IPR027417">
    <property type="entry name" value="P-loop_NTPase"/>
</dbReference>
<evidence type="ECO:0000256" key="5">
    <source>
        <dbReference type="ARBA" id="ARBA00023125"/>
    </source>
</evidence>
<keyword evidence="4" id="KW-0067">ATP-binding</keyword>
<dbReference type="InterPro" id="IPR014001">
    <property type="entry name" value="Helicase_ATP-bd"/>
</dbReference>
<gene>
    <name evidence="9" type="ORF">J5Y03_03440</name>
</gene>
<protein>
    <submittedName>
        <fullName evidence="9">ATP-dependent DNA helicase RecQ</fullName>
    </submittedName>
</protein>
<dbReference type="GO" id="GO:0043138">
    <property type="term" value="F:3'-5' DNA helicase activity"/>
    <property type="evidence" value="ECO:0007669"/>
    <property type="project" value="TreeGrafter"/>
</dbReference>
<dbReference type="PROSITE" id="PS50206">
    <property type="entry name" value="RHODANESE_3"/>
    <property type="match status" value="1"/>
</dbReference>
<evidence type="ECO:0000256" key="4">
    <source>
        <dbReference type="ARBA" id="ARBA00022840"/>
    </source>
</evidence>
<dbReference type="CDD" id="cd17920">
    <property type="entry name" value="DEXHc_RecQ"/>
    <property type="match status" value="1"/>
</dbReference>
<comment type="caution">
    <text evidence="9">The sequence shown here is derived from an EMBL/GenBank/DDBJ whole genome shotgun (WGS) entry which is preliminary data.</text>
</comment>
<evidence type="ECO:0000256" key="1">
    <source>
        <dbReference type="ARBA" id="ARBA00022741"/>
    </source>
</evidence>
<dbReference type="GO" id="GO:0006281">
    <property type="term" value="P:DNA repair"/>
    <property type="evidence" value="ECO:0007669"/>
    <property type="project" value="TreeGrafter"/>
</dbReference>
<dbReference type="GO" id="GO:0005737">
    <property type="term" value="C:cytoplasm"/>
    <property type="evidence" value="ECO:0007669"/>
    <property type="project" value="TreeGrafter"/>
</dbReference>
<dbReference type="GO" id="GO:0009378">
    <property type="term" value="F:four-way junction helicase activity"/>
    <property type="evidence" value="ECO:0007669"/>
    <property type="project" value="TreeGrafter"/>
</dbReference>
<feature type="domain" description="Helicase ATP-binding" evidence="7">
    <location>
        <begin position="24"/>
        <end position="191"/>
    </location>
</feature>
<dbReference type="GO" id="GO:0030894">
    <property type="term" value="C:replisome"/>
    <property type="evidence" value="ECO:0007669"/>
    <property type="project" value="TreeGrafter"/>
</dbReference>
<keyword evidence="3 9" id="KW-0347">Helicase</keyword>
<dbReference type="GO" id="GO:0016787">
    <property type="term" value="F:hydrolase activity"/>
    <property type="evidence" value="ECO:0007669"/>
    <property type="project" value="UniProtKB-KW"/>
</dbReference>
<dbReference type="PROSITE" id="PS00690">
    <property type="entry name" value="DEAH_ATP_HELICASE"/>
    <property type="match status" value="1"/>
</dbReference>
<name>A0A940NKK9_9BACI</name>
<dbReference type="InterPro" id="IPR011545">
    <property type="entry name" value="DEAD/DEAH_box_helicase_dom"/>
</dbReference>
<evidence type="ECO:0000313" key="10">
    <source>
        <dbReference type="Proteomes" id="UP000682134"/>
    </source>
</evidence>
<dbReference type="Gene3D" id="3.40.50.300">
    <property type="entry name" value="P-loop containing nucleotide triphosphate hydrolases"/>
    <property type="match status" value="2"/>
</dbReference>
<dbReference type="InterPro" id="IPR036388">
    <property type="entry name" value="WH-like_DNA-bd_sf"/>
</dbReference>
<dbReference type="GO" id="GO:0003677">
    <property type="term" value="F:DNA binding"/>
    <property type="evidence" value="ECO:0007669"/>
    <property type="project" value="UniProtKB-KW"/>
</dbReference>
<dbReference type="SMART" id="SM00490">
    <property type="entry name" value="HELICc"/>
    <property type="match status" value="1"/>
</dbReference>
<dbReference type="InterPro" id="IPR001650">
    <property type="entry name" value="Helicase_C-like"/>
</dbReference>
<dbReference type="GO" id="GO:0006310">
    <property type="term" value="P:DNA recombination"/>
    <property type="evidence" value="ECO:0007669"/>
    <property type="project" value="InterPro"/>
</dbReference>
<dbReference type="InterPro" id="IPR004589">
    <property type="entry name" value="DNA_helicase_ATP-dep_RecQ"/>
</dbReference>
<dbReference type="AlphaFoldDB" id="A0A940NKK9"/>
<dbReference type="RefSeq" id="WP_209402558.1">
    <property type="nucleotide sequence ID" value="NZ_JAGIYQ010000002.1"/>
</dbReference>
<evidence type="ECO:0000256" key="3">
    <source>
        <dbReference type="ARBA" id="ARBA00022806"/>
    </source>
</evidence>
<evidence type="ECO:0000313" key="9">
    <source>
        <dbReference type="EMBL" id="MBP0724236.1"/>
    </source>
</evidence>
<keyword evidence="2" id="KW-0378">Hydrolase</keyword>
<dbReference type="NCBIfam" id="TIGR00614">
    <property type="entry name" value="recQ_fam"/>
    <property type="match status" value="1"/>
</dbReference>
<dbReference type="GO" id="GO:0005524">
    <property type="term" value="F:ATP binding"/>
    <property type="evidence" value="ECO:0007669"/>
    <property type="project" value="UniProtKB-KW"/>
</dbReference>
<evidence type="ECO:0000256" key="2">
    <source>
        <dbReference type="ARBA" id="ARBA00022801"/>
    </source>
</evidence>
<accession>A0A940NKK9</accession>
<dbReference type="SMART" id="SM00487">
    <property type="entry name" value="DEXDc"/>
    <property type="match status" value="1"/>
</dbReference>
<dbReference type="InterPro" id="IPR001763">
    <property type="entry name" value="Rhodanese-like_dom"/>
</dbReference>
<dbReference type="InterPro" id="IPR002464">
    <property type="entry name" value="DNA/RNA_helicase_DEAH_CS"/>
</dbReference>
<dbReference type="PANTHER" id="PTHR13710:SF84">
    <property type="entry name" value="ATP-DEPENDENT DNA HELICASE RECS-RELATED"/>
    <property type="match status" value="1"/>
</dbReference>
<reference evidence="9" key="1">
    <citation type="submission" date="2021-04" db="EMBL/GenBank/DDBJ databases">
        <title>Genome seq and assembly of Bacillus sp.</title>
        <authorList>
            <person name="Chhetri G."/>
        </authorList>
    </citation>
    <scope>NUCLEOTIDE SEQUENCE</scope>
    <source>
        <strain evidence="9">RG28</strain>
    </source>
</reference>
<dbReference type="Pfam" id="PF00270">
    <property type="entry name" value="DEAD"/>
    <property type="match status" value="1"/>
</dbReference>
<dbReference type="Gene3D" id="1.10.10.10">
    <property type="entry name" value="Winged helix-like DNA-binding domain superfamily/Winged helix DNA-binding domain"/>
    <property type="match status" value="1"/>
</dbReference>
<dbReference type="GO" id="GO:0043590">
    <property type="term" value="C:bacterial nucleoid"/>
    <property type="evidence" value="ECO:0007669"/>
    <property type="project" value="TreeGrafter"/>
</dbReference>
<evidence type="ECO:0000259" key="8">
    <source>
        <dbReference type="PROSITE" id="PS51194"/>
    </source>
</evidence>
<dbReference type="EMBL" id="JAGIYQ010000002">
    <property type="protein sequence ID" value="MBP0724236.1"/>
    <property type="molecule type" value="Genomic_DNA"/>
</dbReference>
<keyword evidence="1" id="KW-0547">Nucleotide-binding</keyword>
<organism evidence="9 10">
    <name type="scientific">Gottfriedia endophytica</name>
    <dbReference type="NCBI Taxonomy" id="2820819"/>
    <lineage>
        <taxon>Bacteria</taxon>
        <taxon>Bacillati</taxon>
        <taxon>Bacillota</taxon>
        <taxon>Bacilli</taxon>
        <taxon>Bacillales</taxon>
        <taxon>Bacillaceae</taxon>
        <taxon>Gottfriedia</taxon>
    </lineage>
</organism>
<dbReference type="Proteomes" id="UP000682134">
    <property type="component" value="Unassembled WGS sequence"/>
</dbReference>
<feature type="domain" description="Helicase C-terminal" evidence="8">
    <location>
        <begin position="218"/>
        <end position="375"/>
    </location>
</feature>
<keyword evidence="10" id="KW-1185">Reference proteome</keyword>
<dbReference type="PROSITE" id="PS51194">
    <property type="entry name" value="HELICASE_CTER"/>
    <property type="match status" value="1"/>
</dbReference>
<dbReference type="PANTHER" id="PTHR13710">
    <property type="entry name" value="DNA HELICASE RECQ FAMILY MEMBER"/>
    <property type="match status" value="1"/>
</dbReference>
<feature type="domain" description="Rhodanese" evidence="6">
    <location>
        <begin position="231"/>
        <end position="273"/>
    </location>
</feature>